<feature type="transmembrane region" description="Helical" evidence="5">
    <location>
        <begin position="49"/>
        <end position="67"/>
    </location>
</feature>
<accession>F2RMM7</accession>
<evidence type="ECO:0000313" key="7">
    <source>
        <dbReference type="Proteomes" id="UP000009172"/>
    </source>
</evidence>
<dbReference type="OrthoDB" id="67317at2759"/>
<dbReference type="GO" id="GO:0016020">
    <property type="term" value="C:membrane"/>
    <property type="evidence" value="ECO:0007669"/>
    <property type="project" value="UniProtKB-SubCell"/>
</dbReference>
<dbReference type="InterPro" id="IPR056552">
    <property type="entry name" value="Ribonucl_Kappa"/>
</dbReference>
<reference evidence="7" key="1">
    <citation type="journal article" date="2012" name="MBio">
        <title>Comparative genome analysis of Trichophyton rubrum and related dermatophytes reveals candidate genes involved in infection.</title>
        <authorList>
            <person name="Martinez D.A."/>
            <person name="Oliver B.G."/>
            <person name="Graeser Y."/>
            <person name="Goldberg J.M."/>
            <person name="Li W."/>
            <person name="Martinez-Rossi N.M."/>
            <person name="Monod M."/>
            <person name="Shelest E."/>
            <person name="Barton R.C."/>
            <person name="Birch E."/>
            <person name="Brakhage A.A."/>
            <person name="Chen Z."/>
            <person name="Gurr S.J."/>
            <person name="Heiman D."/>
            <person name="Heitman J."/>
            <person name="Kosti I."/>
            <person name="Rossi A."/>
            <person name="Saif S."/>
            <person name="Samalova M."/>
            <person name="Saunders C.W."/>
            <person name="Shea T."/>
            <person name="Summerbell R.C."/>
            <person name="Xu J."/>
            <person name="Young S."/>
            <person name="Zeng Q."/>
            <person name="Birren B.W."/>
            <person name="Cuomo C.A."/>
            <person name="White T.C."/>
        </authorList>
    </citation>
    <scope>NUCLEOTIDE SEQUENCE [LARGE SCALE GENOMIC DNA]</scope>
    <source>
        <strain evidence="7">CBS 112818</strain>
    </source>
</reference>
<name>F2RMM7_TRIT1</name>
<evidence type="ECO:0000256" key="2">
    <source>
        <dbReference type="ARBA" id="ARBA00022692"/>
    </source>
</evidence>
<dbReference type="AlphaFoldDB" id="F2RMM7"/>
<dbReference type="Proteomes" id="UP000009172">
    <property type="component" value="Unassembled WGS sequence"/>
</dbReference>
<evidence type="ECO:0000313" key="6">
    <source>
        <dbReference type="EMBL" id="EGD92576.1"/>
    </source>
</evidence>
<gene>
    <name evidence="6" type="ORF">TESG_00149</name>
</gene>
<organism evidence="6 7">
    <name type="scientific">Trichophyton tonsurans (strain CBS 112818)</name>
    <name type="common">Scalp ringworm fungus</name>
    <dbReference type="NCBI Taxonomy" id="647933"/>
    <lineage>
        <taxon>Eukaryota</taxon>
        <taxon>Fungi</taxon>
        <taxon>Dikarya</taxon>
        <taxon>Ascomycota</taxon>
        <taxon>Pezizomycotina</taxon>
        <taxon>Eurotiomycetes</taxon>
        <taxon>Eurotiomycetidae</taxon>
        <taxon>Onygenales</taxon>
        <taxon>Arthrodermataceae</taxon>
        <taxon>Trichophyton</taxon>
    </lineage>
</organism>
<evidence type="ECO:0000256" key="1">
    <source>
        <dbReference type="ARBA" id="ARBA00004370"/>
    </source>
</evidence>
<keyword evidence="2 5" id="KW-0812">Transmembrane</keyword>
<evidence type="ECO:0000256" key="3">
    <source>
        <dbReference type="ARBA" id="ARBA00022989"/>
    </source>
</evidence>
<dbReference type="Pfam" id="PF23489">
    <property type="entry name" value="V-ATPase_su_f"/>
    <property type="match status" value="1"/>
</dbReference>
<proteinExistence type="predicted"/>
<evidence type="ECO:0000256" key="4">
    <source>
        <dbReference type="ARBA" id="ARBA00023136"/>
    </source>
</evidence>
<keyword evidence="4 5" id="KW-0472">Membrane</keyword>
<dbReference type="HOGENOM" id="CLU_115063_1_0_1"/>
<dbReference type="EMBL" id="GG698477">
    <property type="protein sequence ID" value="EGD92576.1"/>
    <property type="molecule type" value="Genomic_DNA"/>
</dbReference>
<comment type="subcellular location">
    <subcellularLocation>
        <location evidence="1">Membrane</location>
    </subcellularLocation>
</comment>
<protein>
    <submittedName>
        <fullName evidence="6">Uncharacterized protein</fullName>
    </submittedName>
</protein>
<feature type="transmembrane region" description="Helical" evidence="5">
    <location>
        <begin position="6"/>
        <end position="28"/>
    </location>
</feature>
<sequence length="81" mass="8596">MKPVVSAMNAWTCCIISIFAVVILSVIGSLFKANHHSMTGSKKDAEHPAAVAASIFTAVVIYAVHFYPSRSAGLCLRASET</sequence>
<evidence type="ECO:0000256" key="5">
    <source>
        <dbReference type="SAM" id="Phobius"/>
    </source>
</evidence>
<keyword evidence="7" id="KW-1185">Reference proteome</keyword>
<keyword evidence="3 5" id="KW-1133">Transmembrane helix</keyword>